<dbReference type="Gramene" id="TraesJUL3A03G01448170.1">
    <property type="protein sequence ID" value="TraesJUL3A03G01448170.1.CDS1"/>
    <property type="gene ID" value="TraesJUL3A03G01448170"/>
</dbReference>
<sequence length="243" mass="28029">MKRAGKIASLFARHAQKRRKKASTPDVHGTADVAEEQTREFVVQEQTQETVVSMSNVTVEQTPEPMVRLEDVSTPPPVYDFSRLKHDPGERPPIASYPVNDQDAVRRAYILKAAFKPYAHNFEARIIGNRFRSFSPFWLHKHSWLEYSIKEKAAFCFVCFLFKEKETSGKGTNAFTDGGWRNWNRYDALDKHVGGVTSVHNAAQEKYDLFVNPRATINDLLVKVDSEDLRLYRMRLKYSLRCL</sequence>
<reference evidence="2" key="2">
    <citation type="submission" date="2018-10" db="UniProtKB">
        <authorList>
            <consortium name="EnsemblPlants"/>
        </authorList>
    </citation>
    <scope>IDENTIFICATION</scope>
</reference>
<dbReference type="Gramene" id="TraesCLE_scaffold_028066_01G000100.1">
    <property type="protein sequence ID" value="TraesCLE_scaffold_028066_01G000100.1"/>
    <property type="gene ID" value="TraesCLE_scaffold_028066_01G000100"/>
</dbReference>
<dbReference type="Gramene" id="TraesCS3A02G272400.1">
    <property type="protein sequence ID" value="TraesCS3A02G272400.1.cds1"/>
    <property type="gene ID" value="TraesCS3A02G272400"/>
</dbReference>
<accession>A0A3B6EHV2</accession>
<dbReference type="Gramene" id="TraesJAG3A03G01444750.1">
    <property type="protein sequence ID" value="TraesJAG3A03G01444750.1.CDS1"/>
    <property type="gene ID" value="TraesJAG3A03G01444750"/>
</dbReference>
<dbReference type="AlphaFoldDB" id="A0A3B6EHV2"/>
<dbReference type="Gramene" id="TraesNOR3A03G01456750.1">
    <property type="protein sequence ID" value="TraesNOR3A03G01456750.1.CDS1"/>
    <property type="gene ID" value="TraesNOR3A03G01456750"/>
</dbReference>
<keyword evidence="3" id="KW-1185">Reference proteome</keyword>
<dbReference type="Gramene" id="TraesPARA_EIv1.0_0837330.1">
    <property type="protein sequence ID" value="TraesPARA_EIv1.0_0837330.1.CDS1"/>
    <property type="gene ID" value="TraesPARA_EIv1.0_0837330"/>
</dbReference>
<dbReference type="EnsemblPlants" id="TraesCS3A02G272400.1">
    <property type="protein sequence ID" value="TraesCS3A02G272400.1.cds1"/>
    <property type="gene ID" value="TraesCS3A02G272400"/>
</dbReference>
<dbReference type="OMA" id="NWNRYDA"/>
<reference evidence="2" key="1">
    <citation type="submission" date="2018-08" db="EMBL/GenBank/DDBJ databases">
        <authorList>
            <person name="Rossello M."/>
        </authorList>
    </citation>
    <scope>NUCLEOTIDE SEQUENCE [LARGE SCALE GENOMIC DNA]</scope>
    <source>
        <strain evidence="2">cv. Chinese Spring</strain>
    </source>
</reference>
<evidence type="ECO:0000313" key="2">
    <source>
        <dbReference type="EnsemblPlants" id="TraesCS3A02G272400.1.cds1"/>
    </source>
</evidence>
<dbReference type="Gramene" id="TraesLAC3A03G01380150.1">
    <property type="protein sequence ID" value="TraesLAC3A03G01380150.1.CDS1"/>
    <property type="gene ID" value="TraesLAC3A03G01380150"/>
</dbReference>
<dbReference type="OrthoDB" id="678522at2759"/>
<dbReference type="Gramene" id="TraesMAC3A03G01433740.1">
    <property type="protein sequence ID" value="TraesMAC3A03G01433740.1.CDS1"/>
    <property type="gene ID" value="TraesMAC3A03G01433740"/>
</dbReference>
<dbReference type="SMART" id="SM00597">
    <property type="entry name" value="ZnF_TTF"/>
    <property type="match status" value="1"/>
</dbReference>
<name>A0A3B6EHV2_WHEAT</name>
<feature type="domain" description="TTF-type" evidence="1">
    <location>
        <begin position="130"/>
        <end position="227"/>
    </location>
</feature>
<dbReference type="Gramene" id="TraesLDM3A03G01436740.1">
    <property type="protein sequence ID" value="TraesLDM3A03G01436740.1.CDS1"/>
    <property type="gene ID" value="TraesLDM3A03G01436740"/>
</dbReference>
<evidence type="ECO:0000313" key="3">
    <source>
        <dbReference type="Proteomes" id="UP000019116"/>
    </source>
</evidence>
<dbReference type="Gramene" id="TraesCS3A03G0690500.1">
    <property type="protein sequence ID" value="TraesCS3A03G0690500.1.CDS1"/>
    <property type="gene ID" value="TraesCS3A03G0690500"/>
</dbReference>
<dbReference type="Gramene" id="TraesSYM3A03G01458330.1">
    <property type="protein sequence ID" value="TraesSYM3A03G01458330.1.CDS1"/>
    <property type="gene ID" value="TraesSYM3A03G01458330"/>
</dbReference>
<evidence type="ECO:0000259" key="1">
    <source>
        <dbReference type="SMART" id="SM00597"/>
    </source>
</evidence>
<dbReference type="Gramene" id="TraesSTA3A03G01427510.1">
    <property type="protein sequence ID" value="TraesSTA3A03G01427510.1.CDS1"/>
    <property type="gene ID" value="TraesSTA3A03G01427510"/>
</dbReference>
<dbReference type="Gramene" id="TraesCAD_scaffold_027206_01G000100.1">
    <property type="protein sequence ID" value="TraesCAD_scaffold_027206_01G000100.1"/>
    <property type="gene ID" value="TraesCAD_scaffold_027206_01G000100"/>
</dbReference>
<dbReference type="Proteomes" id="UP000019116">
    <property type="component" value="Chromosome 3A"/>
</dbReference>
<dbReference type="PANTHER" id="PTHR45749:SF36">
    <property type="entry name" value="ZINC FINGER MYM-TYPE PROTEIN 1-LIKE"/>
    <property type="match status" value="1"/>
</dbReference>
<organism evidence="2">
    <name type="scientific">Triticum aestivum</name>
    <name type="common">Wheat</name>
    <dbReference type="NCBI Taxonomy" id="4565"/>
    <lineage>
        <taxon>Eukaryota</taxon>
        <taxon>Viridiplantae</taxon>
        <taxon>Streptophyta</taxon>
        <taxon>Embryophyta</taxon>
        <taxon>Tracheophyta</taxon>
        <taxon>Spermatophyta</taxon>
        <taxon>Magnoliopsida</taxon>
        <taxon>Liliopsida</taxon>
        <taxon>Poales</taxon>
        <taxon>Poaceae</taxon>
        <taxon>BOP clade</taxon>
        <taxon>Pooideae</taxon>
        <taxon>Triticodae</taxon>
        <taxon>Triticeae</taxon>
        <taxon>Triticinae</taxon>
        <taxon>Triticum</taxon>
    </lineage>
</organism>
<dbReference type="InterPro" id="IPR006580">
    <property type="entry name" value="Znf_TTF"/>
</dbReference>
<dbReference type="Gramene" id="TraesROB_scaffold_030582_01G000100.1">
    <property type="protein sequence ID" value="TraesROB_scaffold_030582_01G000100.1"/>
    <property type="gene ID" value="TraesROB_scaffold_030582_01G000100"/>
</dbReference>
<dbReference type="PANTHER" id="PTHR45749">
    <property type="match status" value="1"/>
</dbReference>
<dbReference type="Gramene" id="TraesARI3A03G01456910.1">
    <property type="protein sequence ID" value="TraesARI3A03G01456910.1.CDS1"/>
    <property type="gene ID" value="TraesARI3A03G01456910"/>
</dbReference>
<protein>
    <recommendedName>
        <fullName evidence="1">TTF-type domain-containing protein</fullName>
    </recommendedName>
</protein>
<proteinExistence type="predicted"/>